<dbReference type="Proteomes" id="UP000553632">
    <property type="component" value="Unassembled WGS sequence"/>
</dbReference>
<evidence type="ECO:0000256" key="1">
    <source>
        <dbReference type="SAM" id="MobiDB-lite"/>
    </source>
</evidence>
<name>A0A7J6NXZ4_PEROL</name>
<accession>A0A7J6NXZ4</accession>
<comment type="caution">
    <text evidence="2">The sequence shown here is derived from an EMBL/GenBank/DDBJ whole genome shotgun (WGS) entry which is preliminary data.</text>
</comment>
<feature type="compositionally biased region" description="Low complexity" evidence="1">
    <location>
        <begin position="66"/>
        <end position="80"/>
    </location>
</feature>
<keyword evidence="3" id="KW-1185">Reference proteome</keyword>
<protein>
    <submittedName>
        <fullName evidence="2">Ubiquitin-conjugating enzyme E2 H</fullName>
    </submittedName>
</protein>
<dbReference type="AlphaFoldDB" id="A0A7J6NXZ4"/>
<organism evidence="2 3">
    <name type="scientific">Perkinsus olseni</name>
    <name type="common">Perkinsus atlanticus</name>
    <dbReference type="NCBI Taxonomy" id="32597"/>
    <lineage>
        <taxon>Eukaryota</taxon>
        <taxon>Sar</taxon>
        <taxon>Alveolata</taxon>
        <taxon>Perkinsozoa</taxon>
        <taxon>Perkinsea</taxon>
        <taxon>Perkinsida</taxon>
        <taxon>Perkinsidae</taxon>
        <taxon>Perkinsus</taxon>
    </lineage>
</organism>
<proteinExistence type="predicted"/>
<evidence type="ECO:0000313" key="3">
    <source>
        <dbReference type="Proteomes" id="UP000553632"/>
    </source>
</evidence>
<sequence>MLRDKTAYDCKCQEYVRLYATATALEAVEAEDKGATQGGDGVEENPHPSRQQAGSRSQPMRMAAGSCCSTISSSTTSCQSPTALTPVIRGRETGQDPASDASAPFGAEPQSCGQVPLGGSVEALRLASLHR</sequence>
<dbReference type="EMBL" id="JABANO010039931">
    <property type="protein sequence ID" value="KAF4688678.1"/>
    <property type="molecule type" value="Genomic_DNA"/>
</dbReference>
<gene>
    <name evidence="2" type="primary">UBE2H_2</name>
    <name evidence="2" type="ORF">FOZ63_007405</name>
</gene>
<evidence type="ECO:0000313" key="2">
    <source>
        <dbReference type="EMBL" id="KAF4688678.1"/>
    </source>
</evidence>
<reference evidence="2 3" key="1">
    <citation type="submission" date="2020-04" db="EMBL/GenBank/DDBJ databases">
        <title>Perkinsus olseni comparative genomics.</title>
        <authorList>
            <person name="Bogema D.R."/>
        </authorList>
    </citation>
    <scope>NUCLEOTIDE SEQUENCE [LARGE SCALE GENOMIC DNA]</scope>
    <source>
        <strain evidence="2 3">ATCC PRA-207</strain>
    </source>
</reference>
<feature type="compositionally biased region" description="Polar residues" evidence="1">
    <location>
        <begin position="48"/>
        <end position="58"/>
    </location>
</feature>
<feature type="region of interest" description="Disordered" evidence="1">
    <location>
        <begin position="30"/>
        <end position="116"/>
    </location>
</feature>